<dbReference type="PANTHER" id="PTHR24171">
    <property type="entry name" value="ANKYRIN REPEAT DOMAIN-CONTAINING PROTEIN 39-RELATED"/>
    <property type="match status" value="1"/>
</dbReference>
<keyword evidence="2 3" id="KW-0040">ANK repeat</keyword>
<sequence>MRRLSYPRLILVCVFSLWFASAAWAQSSTSLSTAEQIIRAARFDDVKTIKQYADQQGDINLAEPDRGETLLMISVRENSQRVFEYLLQHPKTQLDQRAKNGDTAIMLAAYLEQKESVQHLIDAGAQVNQQGWTALHYAAVVGHFQIIQLLIKQRADVNAETPNKTTPLMLAARRGEMAVVKYLIVEGADISLKNMLGWTAYDFAVESERRDIATMLQELMLTSTRARK</sequence>
<keyword evidence="4" id="KW-0732">Signal</keyword>
<accession>A0ABR6WZ75</accession>
<feature type="repeat" description="ANK" evidence="3">
    <location>
        <begin position="163"/>
        <end position="195"/>
    </location>
</feature>
<dbReference type="PROSITE" id="PS50088">
    <property type="entry name" value="ANK_REPEAT"/>
    <property type="match status" value="3"/>
</dbReference>
<gene>
    <name evidence="5" type="ORF">H8K52_01340</name>
</gene>
<dbReference type="RefSeq" id="WP_186920703.1">
    <property type="nucleotide sequence ID" value="NZ_JACOFW010000001.1"/>
</dbReference>
<dbReference type="Proteomes" id="UP000648257">
    <property type="component" value="Unassembled WGS sequence"/>
</dbReference>
<name>A0ABR6WZ75_9BURK</name>
<evidence type="ECO:0000256" key="3">
    <source>
        <dbReference type="PROSITE-ProRule" id="PRU00023"/>
    </source>
</evidence>
<feature type="signal peptide" evidence="4">
    <location>
        <begin position="1"/>
        <end position="25"/>
    </location>
</feature>
<dbReference type="Gene3D" id="1.25.40.20">
    <property type="entry name" value="Ankyrin repeat-containing domain"/>
    <property type="match status" value="1"/>
</dbReference>
<feature type="chain" id="PRO_5045401075" evidence="4">
    <location>
        <begin position="26"/>
        <end position="228"/>
    </location>
</feature>
<evidence type="ECO:0000256" key="4">
    <source>
        <dbReference type="SAM" id="SignalP"/>
    </source>
</evidence>
<evidence type="ECO:0000256" key="2">
    <source>
        <dbReference type="ARBA" id="ARBA00023043"/>
    </source>
</evidence>
<dbReference type="SUPFAM" id="SSF48403">
    <property type="entry name" value="Ankyrin repeat"/>
    <property type="match status" value="1"/>
</dbReference>
<dbReference type="EMBL" id="JACOFW010000001">
    <property type="protein sequence ID" value="MBC3805985.1"/>
    <property type="molecule type" value="Genomic_DNA"/>
</dbReference>
<proteinExistence type="predicted"/>
<feature type="repeat" description="ANK" evidence="3">
    <location>
        <begin position="100"/>
        <end position="132"/>
    </location>
</feature>
<keyword evidence="1" id="KW-0677">Repeat</keyword>
<dbReference type="InterPro" id="IPR036770">
    <property type="entry name" value="Ankyrin_rpt-contain_sf"/>
</dbReference>
<evidence type="ECO:0000313" key="5">
    <source>
        <dbReference type="EMBL" id="MBC3805985.1"/>
    </source>
</evidence>
<dbReference type="InterPro" id="IPR002110">
    <property type="entry name" value="Ankyrin_rpt"/>
</dbReference>
<keyword evidence="6" id="KW-1185">Reference proteome</keyword>
<evidence type="ECO:0000256" key="1">
    <source>
        <dbReference type="ARBA" id="ARBA00022737"/>
    </source>
</evidence>
<dbReference type="Pfam" id="PF12796">
    <property type="entry name" value="Ank_2"/>
    <property type="match status" value="1"/>
</dbReference>
<dbReference type="PROSITE" id="PS50297">
    <property type="entry name" value="ANK_REP_REGION"/>
    <property type="match status" value="3"/>
</dbReference>
<protein>
    <submittedName>
        <fullName evidence="5">Ankyrin repeat domain-containing protein</fullName>
    </submittedName>
</protein>
<dbReference type="PRINTS" id="PR01415">
    <property type="entry name" value="ANKYRIN"/>
</dbReference>
<dbReference type="SMART" id="SM00248">
    <property type="entry name" value="ANK"/>
    <property type="match status" value="5"/>
</dbReference>
<reference evidence="5 6" key="1">
    <citation type="submission" date="2020-08" db="EMBL/GenBank/DDBJ databases">
        <title>Novel species isolated from subtropical streams in China.</title>
        <authorList>
            <person name="Lu H."/>
        </authorList>
    </citation>
    <scope>NUCLEOTIDE SEQUENCE [LARGE SCALE GENOMIC DNA]</scope>
    <source>
        <strain evidence="5 6">KACC 16656</strain>
    </source>
</reference>
<dbReference type="Pfam" id="PF00023">
    <property type="entry name" value="Ank"/>
    <property type="match status" value="1"/>
</dbReference>
<comment type="caution">
    <text evidence="5">The sequence shown here is derived from an EMBL/GenBank/DDBJ whole genome shotgun (WGS) entry which is preliminary data.</text>
</comment>
<organism evidence="5 6">
    <name type="scientific">Undibacterium seohonense</name>
    <dbReference type="NCBI Taxonomy" id="1344950"/>
    <lineage>
        <taxon>Bacteria</taxon>
        <taxon>Pseudomonadati</taxon>
        <taxon>Pseudomonadota</taxon>
        <taxon>Betaproteobacteria</taxon>
        <taxon>Burkholderiales</taxon>
        <taxon>Oxalobacteraceae</taxon>
        <taxon>Undibacterium</taxon>
    </lineage>
</organism>
<evidence type="ECO:0000313" key="6">
    <source>
        <dbReference type="Proteomes" id="UP000648257"/>
    </source>
</evidence>
<feature type="repeat" description="ANK" evidence="3">
    <location>
        <begin position="130"/>
        <end position="162"/>
    </location>
</feature>